<keyword evidence="1" id="KW-1133">Transmembrane helix</keyword>
<organism evidence="2 3">
    <name type="scientific">Punica granatum</name>
    <name type="common">Pomegranate</name>
    <dbReference type="NCBI Taxonomy" id="22663"/>
    <lineage>
        <taxon>Eukaryota</taxon>
        <taxon>Viridiplantae</taxon>
        <taxon>Streptophyta</taxon>
        <taxon>Embryophyta</taxon>
        <taxon>Tracheophyta</taxon>
        <taxon>Spermatophyta</taxon>
        <taxon>Magnoliopsida</taxon>
        <taxon>eudicotyledons</taxon>
        <taxon>Gunneridae</taxon>
        <taxon>Pentapetalae</taxon>
        <taxon>rosids</taxon>
        <taxon>malvids</taxon>
        <taxon>Myrtales</taxon>
        <taxon>Lythraceae</taxon>
        <taxon>Punica</taxon>
    </lineage>
</organism>
<comment type="caution">
    <text evidence="2">The sequence shown here is derived from an EMBL/GenBank/DDBJ whole genome shotgun (WGS) entry which is preliminary data.</text>
</comment>
<sequence length="109" mass="12130">MNTLFTSSDFLGISLNPDSSLVTSSACSAGPDVAKRLVMFEVISFSFFLFSTLVVQGLKIHLNLINSKYKDEPVIAEVDKRVLNLRLIGSANWDHLWLRVSDGRYSSCD</sequence>
<gene>
    <name evidence="2" type="ORF">CRG98_024330</name>
</gene>
<name>A0A2I0JGE9_PUNGR</name>
<keyword evidence="1" id="KW-0812">Transmembrane</keyword>
<evidence type="ECO:0000256" key="1">
    <source>
        <dbReference type="SAM" id="Phobius"/>
    </source>
</evidence>
<reference evidence="2 3" key="1">
    <citation type="submission" date="2017-11" db="EMBL/GenBank/DDBJ databases">
        <title>De-novo sequencing of pomegranate (Punica granatum L.) genome.</title>
        <authorList>
            <person name="Akparov Z."/>
            <person name="Amiraslanov A."/>
            <person name="Hajiyeva S."/>
            <person name="Abbasov M."/>
            <person name="Kaur K."/>
            <person name="Hamwieh A."/>
            <person name="Solovyev V."/>
            <person name="Salamov A."/>
            <person name="Braich B."/>
            <person name="Kosarev P."/>
            <person name="Mahmoud A."/>
            <person name="Hajiyev E."/>
            <person name="Babayeva S."/>
            <person name="Izzatullayeva V."/>
            <person name="Mammadov A."/>
            <person name="Mammadov A."/>
            <person name="Sharifova S."/>
            <person name="Ojaghi J."/>
            <person name="Eynullazada K."/>
            <person name="Bayramov B."/>
            <person name="Abdulazimova A."/>
            <person name="Shahmuradov I."/>
        </authorList>
    </citation>
    <scope>NUCLEOTIDE SEQUENCE [LARGE SCALE GENOMIC DNA]</scope>
    <source>
        <strain evidence="3">cv. AG2017</strain>
        <tissue evidence="2">Leaf</tissue>
    </source>
</reference>
<dbReference type="AlphaFoldDB" id="A0A2I0JGE9"/>
<keyword evidence="3" id="KW-1185">Reference proteome</keyword>
<feature type="transmembrane region" description="Helical" evidence="1">
    <location>
        <begin position="38"/>
        <end position="58"/>
    </location>
</feature>
<protein>
    <submittedName>
        <fullName evidence="2">Uncharacterized protein</fullName>
    </submittedName>
</protein>
<dbReference type="EMBL" id="PGOL01001713">
    <property type="protein sequence ID" value="PKI55314.1"/>
    <property type="molecule type" value="Genomic_DNA"/>
</dbReference>
<evidence type="ECO:0000313" key="3">
    <source>
        <dbReference type="Proteomes" id="UP000233551"/>
    </source>
</evidence>
<dbReference type="PANTHER" id="PTHR33430">
    <property type="entry name" value="MATERNAL EFFECT EMBRYO ARREST PROTEIN"/>
    <property type="match status" value="1"/>
</dbReference>
<evidence type="ECO:0000313" key="2">
    <source>
        <dbReference type="EMBL" id="PKI55314.1"/>
    </source>
</evidence>
<dbReference type="PANTHER" id="PTHR33430:SF6">
    <property type="entry name" value="MATERNAL EFFECT EMBRYO ARREST PROTEIN"/>
    <property type="match status" value="1"/>
</dbReference>
<dbReference type="STRING" id="22663.A0A2I0JGE9"/>
<dbReference type="Proteomes" id="UP000233551">
    <property type="component" value="Unassembled WGS sequence"/>
</dbReference>
<proteinExistence type="predicted"/>
<accession>A0A2I0JGE9</accession>
<keyword evidence="1" id="KW-0472">Membrane</keyword>